<reference evidence="3 4" key="1">
    <citation type="submission" date="2015-12" db="EMBL/GenBank/DDBJ databases">
        <title>Draft genome sequence of Streptomyces silvensis ATCC 53525, a producer of novel hormone antagonists.</title>
        <authorList>
            <person name="Johnston C.W."/>
            <person name="Li Y."/>
            <person name="Magarvey N.A."/>
        </authorList>
    </citation>
    <scope>NUCLEOTIDE SEQUENCE [LARGE SCALE GENOMIC DNA]</scope>
    <source>
        <strain evidence="3 4">ATCC 53525</strain>
    </source>
</reference>
<comment type="caution">
    <text evidence="3">The sequence shown here is derived from an EMBL/GenBank/DDBJ whole genome shotgun (WGS) entry which is preliminary data.</text>
</comment>
<dbReference type="SUPFAM" id="SSF51569">
    <property type="entry name" value="Aldolase"/>
    <property type="match status" value="1"/>
</dbReference>
<evidence type="ECO:0000256" key="1">
    <source>
        <dbReference type="PIRSR" id="PIRSR001359-1"/>
    </source>
</evidence>
<dbReference type="NCBIfam" id="TIGR00167">
    <property type="entry name" value="cbbA"/>
    <property type="match status" value="1"/>
</dbReference>
<dbReference type="STRING" id="1765722.AT728_05455"/>
<keyword evidence="2" id="KW-0479">Metal-binding</keyword>
<keyword evidence="4" id="KW-1185">Reference proteome</keyword>
<organism evidence="3 4">
    <name type="scientific">Streptomyces silvensis</name>
    <dbReference type="NCBI Taxonomy" id="1765722"/>
    <lineage>
        <taxon>Bacteria</taxon>
        <taxon>Bacillati</taxon>
        <taxon>Actinomycetota</taxon>
        <taxon>Actinomycetes</taxon>
        <taxon>Kitasatosporales</taxon>
        <taxon>Streptomycetaceae</taxon>
        <taxon>Streptomyces</taxon>
    </lineage>
</organism>
<dbReference type="InterPro" id="IPR000771">
    <property type="entry name" value="FBA_II"/>
</dbReference>
<proteinExistence type="predicted"/>
<comment type="cofactor">
    <cofactor evidence="2">
        <name>Zn(2+)</name>
        <dbReference type="ChEBI" id="CHEBI:29105"/>
    </cofactor>
    <text evidence="2">Binds 2 Zn(2+) ions per subunit. One is catalytic and the other provides a structural contribution.</text>
</comment>
<evidence type="ECO:0000313" key="4">
    <source>
        <dbReference type="Proteomes" id="UP000054804"/>
    </source>
</evidence>
<feature type="binding site" evidence="2">
    <location>
        <position position="211"/>
    </location>
    <ligand>
        <name>Zn(2+)</name>
        <dbReference type="ChEBI" id="CHEBI:29105"/>
        <label>1</label>
        <note>catalytic</note>
    </ligand>
</feature>
<dbReference type="InterPro" id="IPR050246">
    <property type="entry name" value="Class_II_FBP_aldolase"/>
</dbReference>
<sequence length="282" mass="29247">MPLTTTGELVAHAHAQGRGIAAFNVITLEHAEAIALGAERAGTAAVLQVSENAVKFHGGRLTAIAAAATAVARTSSAPLSLHLDHVTDTTLLRAAHAEGFSSVMFDASKLAYAENVKETADAVRWAHERGIWLEAELGEVGGKAGEAPLDAHAPGARTDPTEAAAYVTDTGIDALAVAVGSSHAMTERTAALDHDLVAALRTTVPVPLVLHGSSGVPDHEIRHAINAGMTKINVGTALNTAFTTAVRDHLAAHPTGVDPRRYLTPAREAMAGIVESFLRLTK</sequence>
<accession>A0A0W7XAF5</accession>
<dbReference type="PANTHER" id="PTHR30304:SF0">
    <property type="entry name" value="D-TAGATOSE-1,6-BISPHOSPHATE ALDOLASE SUBUNIT GATY-RELATED"/>
    <property type="match status" value="1"/>
</dbReference>
<feature type="binding site" evidence="2">
    <location>
        <position position="183"/>
    </location>
    <ligand>
        <name>Zn(2+)</name>
        <dbReference type="ChEBI" id="CHEBI:29105"/>
        <label>1</label>
        <note>catalytic</note>
    </ligand>
</feature>
<dbReference type="Pfam" id="PF01116">
    <property type="entry name" value="F_bP_aldolase"/>
    <property type="match status" value="1"/>
</dbReference>
<dbReference type="InterPro" id="IPR013785">
    <property type="entry name" value="Aldolase_TIM"/>
</dbReference>
<feature type="binding site" evidence="2">
    <location>
        <position position="136"/>
    </location>
    <ligand>
        <name>Zn(2+)</name>
        <dbReference type="ChEBI" id="CHEBI:29105"/>
        <label>2</label>
    </ligand>
</feature>
<protein>
    <submittedName>
        <fullName evidence="3">Fructose-bisphosphate aldolase</fullName>
    </submittedName>
</protein>
<keyword evidence="2" id="KW-0862">Zinc</keyword>
<dbReference type="Proteomes" id="UP000054804">
    <property type="component" value="Unassembled WGS sequence"/>
</dbReference>
<dbReference type="GO" id="GO:0005975">
    <property type="term" value="P:carbohydrate metabolic process"/>
    <property type="evidence" value="ECO:0007669"/>
    <property type="project" value="InterPro"/>
</dbReference>
<dbReference type="AlphaFoldDB" id="A0A0W7XAF5"/>
<dbReference type="PANTHER" id="PTHR30304">
    <property type="entry name" value="D-TAGATOSE-1,6-BISPHOSPHATE ALDOLASE"/>
    <property type="match status" value="1"/>
</dbReference>
<dbReference type="RefSeq" id="WP_058846290.1">
    <property type="nucleotide sequence ID" value="NZ_LOCL01000026.1"/>
</dbReference>
<dbReference type="OrthoDB" id="9803995at2"/>
<dbReference type="Gene3D" id="3.20.20.70">
    <property type="entry name" value="Aldolase class I"/>
    <property type="match status" value="1"/>
</dbReference>
<dbReference type="GO" id="GO:0016832">
    <property type="term" value="F:aldehyde-lyase activity"/>
    <property type="evidence" value="ECO:0007669"/>
    <property type="project" value="InterPro"/>
</dbReference>
<feature type="binding site" evidence="2">
    <location>
        <position position="85"/>
    </location>
    <ligand>
        <name>Zn(2+)</name>
        <dbReference type="ChEBI" id="CHEBI:29105"/>
        <label>1</label>
        <note>catalytic</note>
    </ligand>
</feature>
<feature type="active site" description="Proton donor" evidence="1">
    <location>
        <position position="84"/>
    </location>
</feature>
<dbReference type="EMBL" id="LOCL01000026">
    <property type="protein sequence ID" value="KUF19791.1"/>
    <property type="molecule type" value="Genomic_DNA"/>
</dbReference>
<gene>
    <name evidence="3" type="ORF">AT728_05455</name>
</gene>
<dbReference type="GO" id="GO:0008270">
    <property type="term" value="F:zinc ion binding"/>
    <property type="evidence" value="ECO:0007669"/>
    <property type="project" value="InterPro"/>
</dbReference>
<evidence type="ECO:0000256" key="2">
    <source>
        <dbReference type="PIRSR" id="PIRSR001359-3"/>
    </source>
</evidence>
<evidence type="ECO:0000313" key="3">
    <source>
        <dbReference type="EMBL" id="KUF19791.1"/>
    </source>
</evidence>
<feature type="binding site" evidence="2">
    <location>
        <position position="106"/>
    </location>
    <ligand>
        <name>Zn(2+)</name>
        <dbReference type="ChEBI" id="CHEBI:29105"/>
        <label>2</label>
    </ligand>
</feature>
<dbReference type="CDD" id="cd00947">
    <property type="entry name" value="TBP_aldolase_IIB"/>
    <property type="match status" value="1"/>
</dbReference>
<name>A0A0W7XAF5_9ACTN</name>
<dbReference type="PIRSF" id="PIRSF001359">
    <property type="entry name" value="F_bP_aldolase_II"/>
    <property type="match status" value="1"/>
</dbReference>